<dbReference type="Pfam" id="PF05641">
    <property type="entry name" value="Agenet"/>
    <property type="match status" value="1"/>
</dbReference>
<proteinExistence type="predicted"/>
<evidence type="ECO:0000313" key="3">
    <source>
        <dbReference type="Proteomes" id="UP000436088"/>
    </source>
</evidence>
<evidence type="ECO:0000259" key="1">
    <source>
        <dbReference type="Pfam" id="PF05641"/>
    </source>
</evidence>
<feature type="domain" description="Agenet-like" evidence="1">
    <location>
        <begin position="8"/>
        <end position="66"/>
    </location>
</feature>
<keyword evidence="3" id="KW-1185">Reference proteome</keyword>
<dbReference type="PANTHER" id="PTHR31917:SF65">
    <property type="entry name" value="BINDING PROTEIN, PUTATIVE-RELATED"/>
    <property type="match status" value="1"/>
</dbReference>
<evidence type="ECO:0000313" key="2">
    <source>
        <dbReference type="EMBL" id="KAE8656370.1"/>
    </source>
</evidence>
<dbReference type="PANTHER" id="PTHR31917">
    <property type="entry name" value="AGENET DOMAIN-CONTAINING PROTEIN-RELATED"/>
    <property type="match status" value="1"/>
</dbReference>
<sequence length="130" mass="14615">MAFNINNWVEICKKEKGLSSIYYSATLSAAVGRSRYLVRYETRLIPDGTRFLTEVVDADEVRPLSPDSSYFDFMVSQRVDAFMDKAWRVGTVTRKVDPNYYVKLDCNGNEVHCPSFKSDKSAAPGGDPGN</sequence>
<dbReference type="Proteomes" id="UP000436088">
    <property type="component" value="Unassembled WGS sequence"/>
</dbReference>
<gene>
    <name evidence="2" type="ORF">F3Y22_tig00117002pilonHSYRG00060</name>
</gene>
<comment type="caution">
    <text evidence="2">The sequence shown here is derived from an EMBL/GenBank/DDBJ whole genome shotgun (WGS) entry which is preliminary data.</text>
</comment>
<dbReference type="InterPro" id="IPR008395">
    <property type="entry name" value="Agenet-like_dom"/>
</dbReference>
<dbReference type="EMBL" id="VEPZ02001767">
    <property type="protein sequence ID" value="KAE8656370.1"/>
    <property type="molecule type" value="Genomic_DNA"/>
</dbReference>
<accession>A0A6A2WQ79</accession>
<organism evidence="2 3">
    <name type="scientific">Hibiscus syriacus</name>
    <name type="common">Rose of Sharon</name>
    <dbReference type="NCBI Taxonomy" id="106335"/>
    <lineage>
        <taxon>Eukaryota</taxon>
        <taxon>Viridiplantae</taxon>
        <taxon>Streptophyta</taxon>
        <taxon>Embryophyta</taxon>
        <taxon>Tracheophyta</taxon>
        <taxon>Spermatophyta</taxon>
        <taxon>Magnoliopsida</taxon>
        <taxon>eudicotyledons</taxon>
        <taxon>Gunneridae</taxon>
        <taxon>Pentapetalae</taxon>
        <taxon>rosids</taxon>
        <taxon>malvids</taxon>
        <taxon>Malvales</taxon>
        <taxon>Malvaceae</taxon>
        <taxon>Malvoideae</taxon>
        <taxon>Hibiscus</taxon>
    </lineage>
</organism>
<dbReference type="AlphaFoldDB" id="A0A6A2WQ79"/>
<protein>
    <submittedName>
        <fullName evidence="2">RNA binding-like protein</fullName>
    </submittedName>
</protein>
<reference evidence="2" key="1">
    <citation type="submission" date="2019-09" db="EMBL/GenBank/DDBJ databases">
        <title>Draft genome information of white flower Hibiscus syriacus.</title>
        <authorList>
            <person name="Kim Y.-M."/>
        </authorList>
    </citation>
    <scope>NUCLEOTIDE SEQUENCE [LARGE SCALE GENOMIC DNA]</scope>
    <source>
        <strain evidence="2">YM2019G1</strain>
    </source>
</reference>
<name>A0A6A2WQ79_HIBSY</name>